<dbReference type="InterPro" id="IPR036565">
    <property type="entry name" value="Mur-like_cat_sf"/>
</dbReference>
<dbReference type="RefSeq" id="WP_173134532.1">
    <property type="nucleotide sequence ID" value="NZ_CBCSGW010000010.1"/>
</dbReference>
<evidence type="ECO:0000313" key="3">
    <source>
        <dbReference type="Proteomes" id="UP000763557"/>
    </source>
</evidence>
<dbReference type="InterPro" id="IPR008337">
    <property type="entry name" value="Capsule_biosynth_CapB"/>
</dbReference>
<gene>
    <name evidence="2" type="ORF">GC106_44270</name>
</gene>
<feature type="region of interest" description="Disordered" evidence="1">
    <location>
        <begin position="392"/>
        <end position="472"/>
    </location>
</feature>
<comment type="caution">
    <text evidence="2">The sequence shown here is derived from an EMBL/GenBank/DDBJ whole genome shotgun (WGS) entry which is preliminary data.</text>
</comment>
<proteinExistence type="predicted"/>
<organism evidence="2 3">
    <name type="scientific">Kibdelosporangium persicum</name>
    <dbReference type="NCBI Taxonomy" id="2698649"/>
    <lineage>
        <taxon>Bacteria</taxon>
        <taxon>Bacillati</taxon>
        <taxon>Actinomycetota</taxon>
        <taxon>Actinomycetes</taxon>
        <taxon>Pseudonocardiales</taxon>
        <taxon>Pseudonocardiaceae</taxon>
        <taxon>Kibdelosporangium</taxon>
    </lineage>
</organism>
<evidence type="ECO:0000313" key="2">
    <source>
        <dbReference type="EMBL" id="NRN67194.1"/>
    </source>
</evidence>
<evidence type="ECO:0000256" key="1">
    <source>
        <dbReference type="SAM" id="MobiDB-lite"/>
    </source>
</evidence>
<reference evidence="2 3" key="1">
    <citation type="submission" date="2020-01" db="EMBL/GenBank/DDBJ databases">
        <title>Kibdelosporangium persica a novel Actinomycetes from a hot desert in Iran.</title>
        <authorList>
            <person name="Safaei N."/>
            <person name="Zaburannyi N."/>
            <person name="Mueller R."/>
            <person name="Wink J."/>
        </authorList>
    </citation>
    <scope>NUCLEOTIDE SEQUENCE [LARGE SCALE GENOMIC DNA]</scope>
    <source>
        <strain evidence="2 3">4NS15</strain>
    </source>
</reference>
<accession>A0ABX2F758</accession>
<dbReference type="SUPFAM" id="SSF53623">
    <property type="entry name" value="MurD-like peptide ligases, catalytic domain"/>
    <property type="match status" value="1"/>
</dbReference>
<dbReference type="PRINTS" id="PR01758">
    <property type="entry name" value="CAPSULEPROTB"/>
</dbReference>
<dbReference type="Gene3D" id="3.40.1190.10">
    <property type="entry name" value="Mur-like, catalytic domain"/>
    <property type="match status" value="1"/>
</dbReference>
<name>A0ABX2F758_9PSEU</name>
<dbReference type="InterPro" id="IPR050061">
    <property type="entry name" value="MurCDEF_pg_biosynth"/>
</dbReference>
<dbReference type="PANTHER" id="PTHR43445">
    <property type="entry name" value="UDP-N-ACETYLMURAMATE--L-ALANINE LIGASE-RELATED"/>
    <property type="match status" value="1"/>
</dbReference>
<dbReference type="PANTHER" id="PTHR43445:SF1">
    <property type="entry name" value="PGA SYNTHASE CAPB"/>
    <property type="match status" value="1"/>
</dbReference>
<dbReference type="Proteomes" id="UP000763557">
    <property type="component" value="Unassembled WGS sequence"/>
</dbReference>
<dbReference type="EMBL" id="JAAATY010000013">
    <property type="protein sequence ID" value="NRN67194.1"/>
    <property type="molecule type" value="Genomic_DNA"/>
</dbReference>
<sequence length="472" mass="50195">MLFLFVVFATGCLSLLVLGVAEQRRHYANLRRIPTRVLVNGIRGKSSITRLCAGALRGGGLVTVAKTTGTAARFIHPDGSEEPVYRKFGIANVVEQIGIVRRASAYRPDVLVIECMAVQPDLQEINQSKLIQSTIGVLCNVREDHLAEMGPTLDDVARSLSRSMPVGGICVTAERERLHILKEEAARRDCELVPVDPSSVTDEQMAGFGWITFKENVAIALAVADLLGVNRQSALAGMWAAAPDPGVLSVQRYQVGDLRLRFANVFAANDPESTLMNIEQLLGTGAIARPLHVVINCRPDRVERNGQMGALIPELAPARVVLIGEPTRSARVAIPGDWQGEVVDLGGRRDPDKLLAGVLAGMTGSVSLVTIGNIHGQGEVLLDHLATLQQAPADAGDQASGAPQPVGAGRSLAGSQSAGESRPGVVPASEPQPRVRARPAGFRPSPVPRRPSQIHDTTPLPRIPASDPRSGS</sequence>
<protein>
    <submittedName>
        <fullName evidence="2">Capsular polysaccharide biosynthesis protein CapB</fullName>
    </submittedName>
</protein>
<dbReference type="NCBIfam" id="TIGR04012">
    <property type="entry name" value="poly_gGlu_PgsB"/>
    <property type="match status" value="1"/>
</dbReference>
<keyword evidence="3" id="KW-1185">Reference proteome</keyword>